<keyword evidence="2 7" id="KW-0812">Transmembrane</keyword>
<feature type="transmembrane region" description="Helical" evidence="7">
    <location>
        <begin position="136"/>
        <end position="159"/>
    </location>
</feature>
<comment type="similarity">
    <text evidence="5">Belongs to the SAT4 family.</text>
</comment>
<evidence type="ECO:0000256" key="4">
    <source>
        <dbReference type="ARBA" id="ARBA00023136"/>
    </source>
</evidence>
<dbReference type="PANTHER" id="PTHR33048:SF162">
    <property type="entry name" value="SATRATOXIN BIOSYNTHESIS SC1 CLUSTER PROTEIN 4"/>
    <property type="match status" value="1"/>
</dbReference>
<organism evidence="9 10">
    <name type="scientific">Aspergillus bertholletiae</name>
    <dbReference type="NCBI Taxonomy" id="1226010"/>
    <lineage>
        <taxon>Eukaryota</taxon>
        <taxon>Fungi</taxon>
        <taxon>Dikarya</taxon>
        <taxon>Ascomycota</taxon>
        <taxon>Pezizomycotina</taxon>
        <taxon>Eurotiomycetes</taxon>
        <taxon>Eurotiomycetidae</taxon>
        <taxon>Eurotiales</taxon>
        <taxon>Aspergillaceae</taxon>
        <taxon>Aspergillus</taxon>
        <taxon>Aspergillus subgen. Circumdati</taxon>
    </lineage>
</organism>
<gene>
    <name evidence="9" type="ORF">BDV26DRAFT_219842</name>
</gene>
<evidence type="ECO:0000259" key="8">
    <source>
        <dbReference type="Pfam" id="PF20684"/>
    </source>
</evidence>
<reference evidence="9 10" key="1">
    <citation type="submission" date="2019-04" db="EMBL/GenBank/DDBJ databases">
        <title>Friends and foes A comparative genomics studyof 23 Aspergillus species from section Flavi.</title>
        <authorList>
            <consortium name="DOE Joint Genome Institute"/>
            <person name="Kjaerbolling I."/>
            <person name="Vesth T."/>
            <person name="Frisvad J.C."/>
            <person name="Nybo J.L."/>
            <person name="Theobald S."/>
            <person name="Kildgaard S."/>
            <person name="Isbrandt T."/>
            <person name="Kuo A."/>
            <person name="Sato A."/>
            <person name="Lyhne E.K."/>
            <person name="Kogle M.E."/>
            <person name="Wiebenga A."/>
            <person name="Kun R.S."/>
            <person name="Lubbers R.J."/>
            <person name="Makela M.R."/>
            <person name="Barry K."/>
            <person name="Chovatia M."/>
            <person name="Clum A."/>
            <person name="Daum C."/>
            <person name="Haridas S."/>
            <person name="He G."/>
            <person name="LaButti K."/>
            <person name="Lipzen A."/>
            <person name="Mondo S."/>
            <person name="Riley R."/>
            <person name="Salamov A."/>
            <person name="Simmons B.A."/>
            <person name="Magnuson J.K."/>
            <person name="Henrissat B."/>
            <person name="Mortensen U.H."/>
            <person name="Larsen T.O."/>
            <person name="Devries R.P."/>
            <person name="Grigoriev I.V."/>
            <person name="Machida M."/>
            <person name="Baker S.E."/>
            <person name="Andersen M.R."/>
        </authorList>
    </citation>
    <scope>NUCLEOTIDE SEQUENCE [LARGE SCALE GENOMIC DNA]</scope>
    <source>
        <strain evidence="9 10">IBT 29228</strain>
    </source>
</reference>
<dbReference type="PANTHER" id="PTHR33048">
    <property type="entry name" value="PTH11-LIKE INTEGRAL MEMBRANE PROTEIN (AFU_ORTHOLOGUE AFUA_5G11245)"/>
    <property type="match status" value="1"/>
</dbReference>
<dbReference type="OrthoDB" id="444631at2759"/>
<evidence type="ECO:0000256" key="1">
    <source>
        <dbReference type="ARBA" id="ARBA00004141"/>
    </source>
</evidence>
<dbReference type="Pfam" id="PF20684">
    <property type="entry name" value="Fung_rhodopsin"/>
    <property type="match status" value="1"/>
</dbReference>
<comment type="subcellular location">
    <subcellularLocation>
        <location evidence="1">Membrane</location>
        <topology evidence="1">Multi-pass membrane protein</topology>
    </subcellularLocation>
</comment>
<feature type="transmembrane region" description="Helical" evidence="7">
    <location>
        <begin position="249"/>
        <end position="270"/>
    </location>
</feature>
<dbReference type="GO" id="GO:0016020">
    <property type="term" value="C:membrane"/>
    <property type="evidence" value="ECO:0007669"/>
    <property type="project" value="UniProtKB-SubCell"/>
</dbReference>
<feature type="transmembrane region" description="Helical" evidence="7">
    <location>
        <begin position="20"/>
        <end position="40"/>
    </location>
</feature>
<dbReference type="AlphaFoldDB" id="A0A5N7B4X0"/>
<evidence type="ECO:0000256" key="3">
    <source>
        <dbReference type="ARBA" id="ARBA00022989"/>
    </source>
</evidence>
<evidence type="ECO:0000256" key="5">
    <source>
        <dbReference type="ARBA" id="ARBA00038359"/>
    </source>
</evidence>
<feature type="domain" description="Rhodopsin" evidence="8">
    <location>
        <begin position="32"/>
        <end position="255"/>
    </location>
</feature>
<dbReference type="Proteomes" id="UP000326198">
    <property type="component" value="Unassembled WGS sequence"/>
</dbReference>
<evidence type="ECO:0000313" key="9">
    <source>
        <dbReference type="EMBL" id="KAE8377147.1"/>
    </source>
</evidence>
<evidence type="ECO:0000256" key="2">
    <source>
        <dbReference type="ARBA" id="ARBA00022692"/>
    </source>
</evidence>
<sequence length="380" mass="42236">MAIDDYSARIDKRPYKISTGVFFALAIIGVALRFVLKFALQKQRFQLEDGILIVATVFLVASSVAMYDKAIYIMYRVDAIAFAGMEVPANIIDLSNQDHIWTMTTLMLTWCAICAVKFFFLAFFRRMIDRLRNWQIYWWIACLFNFALLILGLVTAWMSCPHWDAAAMECNTGKYLGPLISYSASKIAMDIVSDILILAIPIGVIWKVHVDWTQKLALAGSLCIDVVQVALSIARVAGLVHDGHADGIWEIYTLSLSAELGVFLAAATAFRPFILAKKRNKAYTPPYSQRARDLSDQGKGGSDPKQMSGWSGRTPTPPVGDFERLASYGNGADSRREDLEWHAMSSVNSSTTQCVDVARDHSMGDDPVEVQPVSVLKHSS</sequence>
<keyword evidence="10" id="KW-1185">Reference proteome</keyword>
<feature type="transmembrane region" description="Helical" evidence="7">
    <location>
        <begin position="100"/>
        <end position="124"/>
    </location>
</feature>
<dbReference type="EMBL" id="ML736228">
    <property type="protein sequence ID" value="KAE8377147.1"/>
    <property type="molecule type" value="Genomic_DNA"/>
</dbReference>
<name>A0A5N7B4X0_9EURO</name>
<accession>A0A5N7B4X0</accession>
<dbReference type="InterPro" id="IPR052337">
    <property type="entry name" value="SAT4-like"/>
</dbReference>
<keyword evidence="3 7" id="KW-1133">Transmembrane helix</keyword>
<protein>
    <recommendedName>
        <fullName evidence="8">Rhodopsin domain-containing protein</fullName>
    </recommendedName>
</protein>
<evidence type="ECO:0000256" key="7">
    <source>
        <dbReference type="SAM" id="Phobius"/>
    </source>
</evidence>
<feature type="region of interest" description="Disordered" evidence="6">
    <location>
        <begin position="286"/>
        <end position="329"/>
    </location>
</feature>
<dbReference type="InterPro" id="IPR049326">
    <property type="entry name" value="Rhodopsin_dom_fungi"/>
</dbReference>
<evidence type="ECO:0000313" key="10">
    <source>
        <dbReference type="Proteomes" id="UP000326198"/>
    </source>
</evidence>
<feature type="transmembrane region" description="Helical" evidence="7">
    <location>
        <begin position="216"/>
        <end position="237"/>
    </location>
</feature>
<keyword evidence="4 7" id="KW-0472">Membrane</keyword>
<feature type="transmembrane region" description="Helical" evidence="7">
    <location>
        <begin position="52"/>
        <end position="75"/>
    </location>
</feature>
<evidence type="ECO:0000256" key="6">
    <source>
        <dbReference type="SAM" id="MobiDB-lite"/>
    </source>
</evidence>
<feature type="transmembrane region" description="Helical" evidence="7">
    <location>
        <begin position="179"/>
        <end position="204"/>
    </location>
</feature>
<proteinExistence type="inferred from homology"/>